<gene>
    <name evidence="5" type="ordered locus">Sph21_4997</name>
</gene>
<dbReference type="Gene3D" id="1.10.10.60">
    <property type="entry name" value="Homeodomain-like"/>
    <property type="match status" value="1"/>
</dbReference>
<keyword evidence="2" id="KW-0238">DNA-binding</keyword>
<protein>
    <submittedName>
        <fullName evidence="5">Helix-turn-helix, AraC domain</fullName>
    </submittedName>
</protein>
<dbReference type="EMBL" id="CP002584">
    <property type="protein sequence ID" value="ADZ81494.1"/>
    <property type="molecule type" value="Genomic_DNA"/>
</dbReference>
<proteinExistence type="predicted"/>
<dbReference type="PATRIC" id="fig|743722.3.peg.5299"/>
<dbReference type="HOGENOM" id="CLU_073843_0_0_10"/>
<feature type="domain" description="HTH araC/xylS-type" evidence="4">
    <location>
        <begin position="170"/>
        <end position="268"/>
    </location>
</feature>
<evidence type="ECO:0000259" key="4">
    <source>
        <dbReference type="PROSITE" id="PS01124"/>
    </source>
</evidence>
<dbReference type="GO" id="GO:0043565">
    <property type="term" value="F:sequence-specific DNA binding"/>
    <property type="evidence" value="ECO:0007669"/>
    <property type="project" value="InterPro"/>
</dbReference>
<dbReference type="STRING" id="743722.Sph21_4997"/>
<dbReference type="eggNOG" id="COG2207">
    <property type="taxonomic scope" value="Bacteria"/>
</dbReference>
<dbReference type="InterPro" id="IPR018060">
    <property type="entry name" value="HTH_AraC"/>
</dbReference>
<dbReference type="SUPFAM" id="SSF51215">
    <property type="entry name" value="Regulatory protein AraC"/>
    <property type="match status" value="1"/>
</dbReference>
<accession>F4CAL6</accession>
<dbReference type="InterPro" id="IPR037923">
    <property type="entry name" value="HTH-like"/>
</dbReference>
<dbReference type="SMART" id="SM00342">
    <property type="entry name" value="HTH_ARAC"/>
    <property type="match status" value="1"/>
</dbReference>
<keyword evidence="3" id="KW-0804">Transcription</keyword>
<name>F4CAL6_SPHS2</name>
<organism evidence="5">
    <name type="scientific">Sphingobacterium sp. (strain 21)</name>
    <dbReference type="NCBI Taxonomy" id="743722"/>
    <lineage>
        <taxon>Bacteria</taxon>
        <taxon>Pseudomonadati</taxon>
        <taxon>Bacteroidota</taxon>
        <taxon>Sphingobacteriia</taxon>
        <taxon>Sphingobacteriales</taxon>
        <taxon>Sphingobacteriaceae</taxon>
        <taxon>Sphingobacterium</taxon>
    </lineage>
</organism>
<dbReference type="Pfam" id="PF12833">
    <property type="entry name" value="HTH_18"/>
    <property type="match status" value="1"/>
</dbReference>
<evidence type="ECO:0000313" key="5">
    <source>
        <dbReference type="EMBL" id="ADZ81494.1"/>
    </source>
</evidence>
<dbReference type="Pfam" id="PF22200">
    <property type="entry name" value="ExsA_N"/>
    <property type="match status" value="1"/>
</dbReference>
<dbReference type="InterPro" id="IPR054015">
    <property type="entry name" value="ExsA-like_N"/>
</dbReference>
<evidence type="ECO:0000256" key="2">
    <source>
        <dbReference type="ARBA" id="ARBA00023125"/>
    </source>
</evidence>
<dbReference type="KEGG" id="shg:Sph21_4997"/>
<evidence type="ECO:0000256" key="3">
    <source>
        <dbReference type="ARBA" id="ARBA00023163"/>
    </source>
</evidence>
<dbReference type="PANTHER" id="PTHR43280">
    <property type="entry name" value="ARAC-FAMILY TRANSCRIPTIONAL REGULATOR"/>
    <property type="match status" value="1"/>
</dbReference>
<keyword evidence="1" id="KW-0805">Transcription regulation</keyword>
<dbReference type="AlphaFoldDB" id="F4CAL6"/>
<dbReference type="GO" id="GO:0003700">
    <property type="term" value="F:DNA-binding transcription factor activity"/>
    <property type="evidence" value="ECO:0007669"/>
    <property type="project" value="InterPro"/>
</dbReference>
<sequence length="282" mass="33005">MQYEAKYITDDIKLSCYEDKFFKSDILFEHHMLIWFISGETKIVLADATYIFREGDIFLIPRNQLATIINYPKDGKPHQTVVMHLSTARLRGFYANQNGVAKILEPPKIYHFNNHPLLESCLSSLVPYFEMNELPEHIASLKITEAISILRAIDKSIDNILTNFEEPGKIDLTDYMEKNFMFNLPLEKFAYLTGRSLTTFKRDFSKVFHTTPQRWLTQKRLELAHYQFTEKKKRPIDVCYETGFENLSHFSYAFKKHFGYAPTELLNQPPEPAANFKSTPEH</sequence>
<dbReference type="OrthoDB" id="4480133at2"/>
<dbReference type="InterPro" id="IPR009057">
    <property type="entry name" value="Homeodomain-like_sf"/>
</dbReference>
<dbReference type="PANTHER" id="PTHR43280:SF2">
    <property type="entry name" value="HTH-TYPE TRANSCRIPTIONAL REGULATOR EXSA"/>
    <property type="match status" value="1"/>
</dbReference>
<reference evidence="5" key="1">
    <citation type="submission" date="2011-03" db="EMBL/GenBank/DDBJ databases">
        <title>Complete sequence of Sphingobacterium sp. 21.</title>
        <authorList>
            <consortium name="US DOE Joint Genome Institute"/>
            <person name="Lucas S."/>
            <person name="Copeland A."/>
            <person name="Lapidus A."/>
            <person name="Cheng J.-F."/>
            <person name="Goodwin L."/>
            <person name="Pitluck S."/>
            <person name="Davenport K."/>
            <person name="Detter J.C."/>
            <person name="Han C."/>
            <person name="Tapia R."/>
            <person name="Land M."/>
            <person name="Hauser L."/>
            <person name="Kyrpides N."/>
            <person name="Ivanova N."/>
            <person name="Ovchinnikova G."/>
            <person name="Pagani I."/>
            <person name="Siebers A.K."/>
            <person name="Allgaier M."/>
            <person name="Thelen M.P."/>
            <person name="Hugenholtz P."/>
            <person name="Woyke T."/>
        </authorList>
    </citation>
    <scope>NUCLEOTIDE SEQUENCE</scope>
    <source>
        <strain evidence="5">21</strain>
    </source>
</reference>
<evidence type="ECO:0000256" key="1">
    <source>
        <dbReference type="ARBA" id="ARBA00023015"/>
    </source>
</evidence>
<dbReference type="PROSITE" id="PS01124">
    <property type="entry name" value="HTH_ARAC_FAMILY_2"/>
    <property type="match status" value="1"/>
</dbReference>
<dbReference type="SUPFAM" id="SSF46689">
    <property type="entry name" value="Homeodomain-like"/>
    <property type="match status" value="2"/>
</dbReference>